<reference evidence="5" key="1">
    <citation type="journal article" date="2023" name="J. Phycol.">
        <title>Revised classification of the Cyanidiophyceae based on plastid genome data with descriptions of the Cavernulicolales ord. nov. and Galdieriales ord. nov. (Rhodophyta).</title>
        <authorList>
            <person name="Park S.I."/>
            <person name="Cho C.H."/>
            <person name="Ciniglia C."/>
            <person name="Huang T.Y."/>
            <person name="Liu S.L."/>
            <person name="Bustamante D.E."/>
            <person name="Calderon M.S."/>
            <person name="Mansilla A."/>
            <person name="McDermott T."/>
            <person name="Andersen R.A."/>
            <person name="Yoon H.S."/>
        </authorList>
    </citation>
    <scope>NUCLEOTIDE SEQUENCE</scope>
</reference>
<evidence type="ECO:0000256" key="1">
    <source>
        <dbReference type="ARBA" id="ARBA00004474"/>
    </source>
</evidence>
<dbReference type="Pfam" id="PF04481">
    <property type="entry name" value="DUF561"/>
    <property type="match status" value="1"/>
</dbReference>
<accession>A0A9Y1I2I6</accession>
<proteinExistence type="inferred from homology"/>
<dbReference type="AlphaFoldDB" id="A0A9Y1I2I6"/>
<dbReference type="SUPFAM" id="SSF51395">
    <property type="entry name" value="FMN-linked oxidoreductases"/>
    <property type="match status" value="1"/>
</dbReference>
<comment type="subcellular location">
    <subcellularLocation>
        <location evidence="1">Plastid</location>
    </subcellularLocation>
</comment>
<geneLocation type="plastid" evidence="5"/>
<evidence type="ECO:0000256" key="4">
    <source>
        <dbReference type="ARBA" id="ARBA00022640"/>
    </source>
</evidence>
<dbReference type="PANTHER" id="PTHR36895:SF1">
    <property type="entry name" value="YCF23 PROTEIN"/>
    <property type="match status" value="1"/>
</dbReference>
<name>A0A9Y1I2I6_9RHOD</name>
<keyword evidence="4 5" id="KW-0934">Plastid</keyword>
<evidence type="ECO:0000256" key="2">
    <source>
        <dbReference type="ARBA" id="ARBA00009664"/>
    </source>
</evidence>
<dbReference type="GO" id="GO:0009536">
    <property type="term" value="C:plastid"/>
    <property type="evidence" value="ECO:0007669"/>
    <property type="project" value="UniProtKB-SubCell"/>
</dbReference>
<dbReference type="PANTHER" id="PTHR36895">
    <property type="match status" value="1"/>
</dbReference>
<evidence type="ECO:0000313" key="5">
    <source>
        <dbReference type="EMBL" id="WDA99066.1"/>
    </source>
</evidence>
<dbReference type="InterPro" id="IPR007570">
    <property type="entry name" value="Uncharacterised_Ycf23"/>
</dbReference>
<organism evidence="5">
    <name type="scientific">Gronococcus sybilensis</name>
    <dbReference type="NCBI Taxonomy" id="3028029"/>
    <lineage>
        <taxon>Eukaryota</taxon>
        <taxon>Rhodophyta</taxon>
        <taxon>Bangiophyceae</taxon>
        <taxon>Cavernulicolales</taxon>
        <taxon>Cavernulicolaceae</taxon>
        <taxon>Gronococcus</taxon>
    </lineage>
</organism>
<gene>
    <name evidence="5" type="primary">ycf23</name>
    <name evidence="5" type="ORF">GRSY_061</name>
</gene>
<dbReference type="EMBL" id="OP616812">
    <property type="protein sequence ID" value="WDA99066.1"/>
    <property type="molecule type" value="Genomic_DNA"/>
</dbReference>
<comment type="similarity">
    <text evidence="2">Belongs to the ycf23 family.</text>
</comment>
<protein>
    <recommendedName>
        <fullName evidence="3">Uncharacterized protein ycf23</fullName>
    </recommendedName>
</protein>
<evidence type="ECO:0000256" key="3">
    <source>
        <dbReference type="ARBA" id="ARBA00021523"/>
    </source>
</evidence>
<sequence length="257" mass="27442">MTFNSQKILSSIQEKKAFKVISGINNLKVEEVIKIAEASEAGDATYIDIAANPSLVYNVRAHTVLPICVSTIDPNNLAQCIAVGADAVEIGNYECFYSLGHQFSATAILQITSRAKELLGGTGIPLTVTIPHILPIEEQVSLALKLEAYGVDMIQTEGKSVGYENNDTVSVIAKANYTLAMTYEVSKVCSLPIITSSGLSDLTAPMAIGIGASGVGIGDAISSLATIEEMTKKIRQISGVIHQFRPNLRYYNNSIIS</sequence>